<comment type="caution">
    <text evidence="4">The sequence shown here is derived from an EMBL/GenBank/DDBJ whole genome shotgun (WGS) entry which is preliminary data.</text>
</comment>
<evidence type="ECO:0000256" key="2">
    <source>
        <dbReference type="SAM" id="MobiDB-lite"/>
    </source>
</evidence>
<dbReference type="InterPro" id="IPR035979">
    <property type="entry name" value="RBD_domain_sf"/>
</dbReference>
<proteinExistence type="predicted"/>
<dbReference type="InterPro" id="IPR012677">
    <property type="entry name" value="Nucleotide-bd_a/b_plait_sf"/>
</dbReference>
<dbReference type="OrthoDB" id="7763451at2759"/>
<dbReference type="STRING" id="1246581.A0A2H9TN75"/>
<accession>A0A2H9TN75</accession>
<evidence type="ECO:0000256" key="1">
    <source>
        <dbReference type="PROSITE-ProRule" id="PRU00176"/>
    </source>
</evidence>
<gene>
    <name evidence="4" type="ORF">PSACC_00985</name>
</gene>
<reference evidence="4 5" key="1">
    <citation type="submission" date="2016-10" db="EMBL/GenBank/DDBJ databases">
        <title>The genome of Paramicrosporidium saccamoebae is the missing link in understanding Cryptomycota and Microsporidia evolution.</title>
        <authorList>
            <person name="Quandt C.A."/>
            <person name="Beaudet D."/>
            <person name="Corsaro D."/>
            <person name="Michel R."/>
            <person name="Corradi N."/>
            <person name="James T."/>
        </authorList>
    </citation>
    <scope>NUCLEOTIDE SEQUENCE [LARGE SCALE GENOMIC DNA]</scope>
    <source>
        <strain evidence="4 5">KSL3</strain>
    </source>
</reference>
<feature type="region of interest" description="Disordered" evidence="2">
    <location>
        <begin position="166"/>
        <end position="194"/>
    </location>
</feature>
<dbReference type="InterPro" id="IPR000504">
    <property type="entry name" value="RRM_dom"/>
</dbReference>
<evidence type="ECO:0000313" key="4">
    <source>
        <dbReference type="EMBL" id="PJF19203.1"/>
    </source>
</evidence>
<dbReference type="SMART" id="SM00360">
    <property type="entry name" value="RRM"/>
    <property type="match status" value="1"/>
</dbReference>
<evidence type="ECO:0000313" key="5">
    <source>
        <dbReference type="Proteomes" id="UP000240830"/>
    </source>
</evidence>
<protein>
    <recommendedName>
        <fullName evidence="3">RRM domain-containing protein</fullName>
    </recommendedName>
</protein>
<keyword evidence="5" id="KW-1185">Reference proteome</keyword>
<dbReference type="Gene3D" id="3.30.70.330">
    <property type="match status" value="1"/>
</dbReference>
<dbReference type="PROSITE" id="PS50102">
    <property type="entry name" value="RRM"/>
    <property type="match status" value="1"/>
</dbReference>
<feature type="domain" description="RRM" evidence="3">
    <location>
        <begin position="1"/>
        <end position="68"/>
    </location>
</feature>
<dbReference type="SUPFAM" id="SSF54928">
    <property type="entry name" value="RNA-binding domain, RBD"/>
    <property type="match status" value="1"/>
</dbReference>
<dbReference type="PANTHER" id="PTHR32343">
    <property type="entry name" value="SERINE/ARGININE-RICH SPLICING FACTOR"/>
    <property type="match status" value="1"/>
</dbReference>
<name>A0A2H9TN75_9FUNG</name>
<keyword evidence="1" id="KW-0694">RNA-binding</keyword>
<dbReference type="GO" id="GO:0003723">
    <property type="term" value="F:RNA binding"/>
    <property type="evidence" value="ECO:0007669"/>
    <property type="project" value="UniProtKB-UniRule"/>
</dbReference>
<dbReference type="PANTHER" id="PTHR32343:SF10">
    <property type="entry name" value="RNA-BINDING REGION RNP-1 DOMAIN-CONTAINING PROTEIN"/>
    <property type="match status" value="1"/>
</dbReference>
<dbReference type="Pfam" id="PF00076">
    <property type="entry name" value="RRM_1"/>
    <property type="match status" value="1"/>
</dbReference>
<feature type="region of interest" description="Disordered" evidence="2">
    <location>
        <begin position="69"/>
        <end position="89"/>
    </location>
</feature>
<dbReference type="EMBL" id="MTSL01000074">
    <property type="protein sequence ID" value="PJF19203.1"/>
    <property type="molecule type" value="Genomic_DNA"/>
</dbReference>
<dbReference type="Proteomes" id="UP000240830">
    <property type="component" value="Unassembled WGS sequence"/>
</dbReference>
<sequence length="194" mass="20406">MVTNIASQTTEEALRDFFAFCGDISMLHLYTTAAGSKEAVVKFDTPAAASTACLLNNALIDGNNIKVEPLPVTETPQPSNSPQSDAPTNASYSSMFTAWATAVANKVKSVDEQYQVSNTVTAGASSAWESSKKLAQDFDEKYHVKEAVASAVVTTKEGLSTAATKINEKVSGVSPKSGSPRQTPSPRSPSPNQA</sequence>
<dbReference type="AlphaFoldDB" id="A0A2H9TN75"/>
<feature type="compositionally biased region" description="Polar residues" evidence="2">
    <location>
        <begin position="74"/>
        <end position="89"/>
    </location>
</feature>
<evidence type="ECO:0000259" key="3">
    <source>
        <dbReference type="PROSITE" id="PS50102"/>
    </source>
</evidence>
<organism evidence="4 5">
    <name type="scientific">Paramicrosporidium saccamoebae</name>
    <dbReference type="NCBI Taxonomy" id="1246581"/>
    <lineage>
        <taxon>Eukaryota</taxon>
        <taxon>Fungi</taxon>
        <taxon>Fungi incertae sedis</taxon>
        <taxon>Cryptomycota</taxon>
        <taxon>Cryptomycota incertae sedis</taxon>
        <taxon>Paramicrosporidium</taxon>
    </lineage>
</organism>